<dbReference type="Gene3D" id="3.40.50.300">
    <property type="entry name" value="P-loop containing nucleotide triphosphate hydrolases"/>
    <property type="match status" value="1"/>
</dbReference>
<dbReference type="Proteomes" id="UP000588068">
    <property type="component" value="Unassembled WGS sequence"/>
</dbReference>
<dbReference type="EMBL" id="JACHHZ010000001">
    <property type="protein sequence ID" value="MBB6091252.1"/>
    <property type="molecule type" value="Genomic_DNA"/>
</dbReference>
<dbReference type="InterPro" id="IPR050445">
    <property type="entry name" value="Bact_polysacc_biosynth/exp"/>
</dbReference>
<dbReference type="AlphaFoldDB" id="A0A841HG87"/>
<comment type="caution">
    <text evidence="4">The sequence shown here is derived from an EMBL/GenBank/DDBJ whole genome shotgun (WGS) entry which is preliminary data.</text>
</comment>
<evidence type="ECO:0000256" key="2">
    <source>
        <dbReference type="ARBA" id="ARBA00022840"/>
    </source>
</evidence>
<dbReference type="SUPFAM" id="SSF52540">
    <property type="entry name" value="P-loop containing nucleoside triphosphate hydrolases"/>
    <property type="match status" value="1"/>
</dbReference>
<dbReference type="InterPro" id="IPR002586">
    <property type="entry name" value="CobQ/CobB/MinD/ParA_Nub-bd_dom"/>
</dbReference>
<dbReference type="CDD" id="cd05387">
    <property type="entry name" value="BY-kinase"/>
    <property type="match status" value="1"/>
</dbReference>
<evidence type="ECO:0000259" key="3">
    <source>
        <dbReference type="Pfam" id="PF01656"/>
    </source>
</evidence>
<keyword evidence="5" id="KW-1185">Reference proteome</keyword>
<dbReference type="PANTHER" id="PTHR32309">
    <property type="entry name" value="TYROSINE-PROTEIN KINASE"/>
    <property type="match status" value="1"/>
</dbReference>
<dbReference type="Pfam" id="PF01656">
    <property type="entry name" value="CbiA"/>
    <property type="match status" value="1"/>
</dbReference>
<dbReference type="InterPro" id="IPR005702">
    <property type="entry name" value="Wzc-like_C"/>
</dbReference>
<evidence type="ECO:0000313" key="4">
    <source>
        <dbReference type="EMBL" id="MBB6091252.1"/>
    </source>
</evidence>
<sequence>MEKITRALERAFAQRSSLADGRFTVVPPQDDSVEFTDTVMFRTPAIELDPQVRENERILPPNAAGPYGGAYKMLRTRVLRELDTLGATTLGVMSAASGEGKTLTAINLAIAIAADPARTVLLVDFDLRNPSIHRRFHHEPTVGVDDCLIDRRASRDAMFKVTGYERLTVLPARAAQETSSELLASSRTAELVAEIRARYANRIVIFDLPPVLQADDALAFSRNLQAGLLVMSEGKTRREDVTHTLELLKGLPFVGTVLNGSRERIPRY</sequence>
<accession>A0A841HG87</accession>
<evidence type="ECO:0000256" key="1">
    <source>
        <dbReference type="ARBA" id="ARBA00022741"/>
    </source>
</evidence>
<organism evidence="4 5">
    <name type="scientific">Povalibacter uvarum</name>
    <dbReference type="NCBI Taxonomy" id="732238"/>
    <lineage>
        <taxon>Bacteria</taxon>
        <taxon>Pseudomonadati</taxon>
        <taxon>Pseudomonadota</taxon>
        <taxon>Gammaproteobacteria</taxon>
        <taxon>Steroidobacterales</taxon>
        <taxon>Steroidobacteraceae</taxon>
        <taxon>Povalibacter</taxon>
    </lineage>
</organism>
<evidence type="ECO:0000313" key="5">
    <source>
        <dbReference type="Proteomes" id="UP000588068"/>
    </source>
</evidence>
<dbReference type="InterPro" id="IPR027417">
    <property type="entry name" value="P-loop_NTPase"/>
</dbReference>
<reference evidence="4 5" key="1">
    <citation type="submission" date="2020-08" db="EMBL/GenBank/DDBJ databases">
        <title>Genomic Encyclopedia of Type Strains, Phase IV (KMG-IV): sequencing the most valuable type-strain genomes for metagenomic binning, comparative biology and taxonomic classification.</title>
        <authorList>
            <person name="Goeker M."/>
        </authorList>
    </citation>
    <scope>NUCLEOTIDE SEQUENCE [LARGE SCALE GENOMIC DNA]</scope>
    <source>
        <strain evidence="4 5">DSM 26723</strain>
    </source>
</reference>
<keyword evidence="1" id="KW-0547">Nucleotide-binding</keyword>
<name>A0A841HG87_9GAMM</name>
<keyword evidence="2" id="KW-0067">ATP-binding</keyword>
<dbReference type="PANTHER" id="PTHR32309:SF31">
    <property type="entry name" value="CAPSULAR EXOPOLYSACCHARIDE FAMILY"/>
    <property type="match status" value="1"/>
</dbReference>
<protein>
    <submittedName>
        <fullName evidence="4">Capsular exopolysaccharide synthesis family protein</fullName>
    </submittedName>
</protein>
<feature type="domain" description="CobQ/CobB/MinD/ParA nucleotide binding" evidence="3">
    <location>
        <begin position="92"/>
        <end position="200"/>
    </location>
</feature>
<dbReference type="RefSeq" id="WP_184329064.1">
    <property type="nucleotide sequence ID" value="NZ_JACHHZ010000001.1"/>
</dbReference>
<proteinExistence type="predicted"/>
<gene>
    <name evidence="4" type="ORF">HNQ60_000098</name>
</gene>